<dbReference type="EMBL" id="CP132353">
    <property type="protein sequence ID" value="WLS79045.1"/>
    <property type="molecule type" value="Genomic_DNA"/>
</dbReference>
<organism evidence="1 2">
    <name type="scientific">Erwinia pyri</name>
    <dbReference type="NCBI Taxonomy" id="3062598"/>
    <lineage>
        <taxon>Bacteria</taxon>
        <taxon>Pseudomonadati</taxon>
        <taxon>Pseudomonadota</taxon>
        <taxon>Gammaproteobacteria</taxon>
        <taxon>Enterobacterales</taxon>
        <taxon>Erwiniaceae</taxon>
        <taxon>Erwinia</taxon>
    </lineage>
</organism>
<evidence type="ECO:0000313" key="1">
    <source>
        <dbReference type="EMBL" id="WLS79045.1"/>
    </source>
</evidence>
<proteinExistence type="predicted"/>
<protein>
    <submittedName>
        <fullName evidence="1">DUF4238 domain-containing protein</fullName>
    </submittedName>
</protein>
<dbReference type="InterPro" id="IPR025332">
    <property type="entry name" value="DUF4238"/>
</dbReference>
<dbReference type="RefSeq" id="WP_306209464.1">
    <property type="nucleotide sequence ID" value="NZ_CP132353.1"/>
</dbReference>
<dbReference type="Proteomes" id="UP001228139">
    <property type="component" value="Chromosome"/>
</dbReference>
<dbReference type="Pfam" id="PF14022">
    <property type="entry name" value="DUF4238"/>
    <property type="match status" value="1"/>
</dbReference>
<gene>
    <name evidence="1" type="ORF">Q3V30_00565</name>
</gene>
<evidence type="ECO:0000313" key="2">
    <source>
        <dbReference type="Proteomes" id="UP001228139"/>
    </source>
</evidence>
<name>A0AA50DJM5_9GAMM</name>
<dbReference type="KEGG" id="epi:Q3V30_00565"/>
<accession>A0AA50DJM5</accession>
<sequence>MSRKMLEAKKRHHHVWAKYLTRWGNNTKNVFYTTKTGKIAYDSVRAIAVDDFFYKTTTFTNQHVAIIKAFSQKSPHHLHTQHMSYLKDILKIQSWENIYRTFGIQDHDAEKLIHATKCNLMENLHSSHEMKALPILEALVNENLDILHDKQHMIEFMMFFGHQITRTKTFRDAVFHAQPRRNDLEIKVADTIVHAWWFMSYMFGMNIGWSLYSSRNEDAHALLLNDTAIPFITSDHPVVNVHPCVSETELIAPEYADLYYPISPRIAYIICNSRRFAPGINRIDESAVDELNTKITMQAMVHIIGNTEEVLLPYKNCLGQRYKKKNPFF</sequence>
<reference evidence="1 2" key="1">
    <citation type="submission" date="2023-07" db="EMBL/GenBank/DDBJ databases">
        <title>Pathogenic bacteria of pear tree diseases.</title>
        <authorList>
            <person name="Zhang Z."/>
            <person name="He L."/>
            <person name="Huang R."/>
        </authorList>
    </citation>
    <scope>NUCLEOTIDE SEQUENCE [LARGE SCALE GENOMIC DNA]</scope>
    <source>
        <strain evidence="1 2">DE2</strain>
    </source>
</reference>
<dbReference type="AlphaFoldDB" id="A0AA50DJM5"/>
<keyword evidence="2" id="KW-1185">Reference proteome</keyword>